<proteinExistence type="inferred from homology"/>
<dbReference type="InterPro" id="IPR019874">
    <property type="entry name" value="RF_methyltr_PrmC"/>
</dbReference>
<dbReference type="Gene3D" id="1.10.8.10">
    <property type="entry name" value="DNA helicase RuvA subunit, C-terminal domain"/>
    <property type="match status" value="1"/>
</dbReference>
<dbReference type="InterPro" id="IPR007848">
    <property type="entry name" value="Small_mtfrase_dom"/>
</dbReference>
<organism evidence="9 10">
    <name type="scientific">Bosea caraganae</name>
    <dbReference type="NCBI Taxonomy" id="2763117"/>
    <lineage>
        <taxon>Bacteria</taxon>
        <taxon>Pseudomonadati</taxon>
        <taxon>Pseudomonadota</taxon>
        <taxon>Alphaproteobacteria</taxon>
        <taxon>Hyphomicrobiales</taxon>
        <taxon>Boseaceae</taxon>
        <taxon>Bosea</taxon>
    </lineage>
</organism>
<dbReference type="EC" id="2.1.1.297" evidence="5"/>
<dbReference type="GO" id="GO:0102559">
    <property type="term" value="F:peptide chain release factor N(5)-glutamine methyltransferase activity"/>
    <property type="evidence" value="ECO:0007669"/>
    <property type="project" value="UniProtKB-EC"/>
</dbReference>
<feature type="domain" description="Methyltransferase small" evidence="7">
    <location>
        <begin position="141"/>
        <end position="220"/>
    </location>
</feature>
<sequence>MTNQNAAEPPAPGRHPIPEASAQDSAAPTIGEARRRLAGRLRAVGGESAALDARLLIEGATGNRFALSDPSALLDDASATILSGYAERRLAGEPVWRILGEREFWGLPFKLSPATLEPRPDSETLVEAAVEMLRERRGEPLSIVDLGTGTGCLLISVLSEFPRAHGLGVDLSEEARATAAGNAALNGVAERATFRQGNWTQGIEGYFDLILSNPPYIRHGDIAGLAPDVRDFDPLLALDGGADGLDPYRDFARSLPGLLAPRGVIVLEIGAGQEADVTGLMEQSGLRHIGARHDLGGHARALIFAGRR</sequence>
<dbReference type="Pfam" id="PF05175">
    <property type="entry name" value="MTS"/>
    <property type="match status" value="1"/>
</dbReference>
<feature type="binding site" evidence="5">
    <location>
        <position position="199"/>
    </location>
    <ligand>
        <name>S-adenosyl-L-methionine</name>
        <dbReference type="ChEBI" id="CHEBI:59789"/>
    </ligand>
</feature>
<dbReference type="NCBIfam" id="TIGR03534">
    <property type="entry name" value="RF_mod_PrmC"/>
    <property type="match status" value="1"/>
</dbReference>
<dbReference type="InterPro" id="IPR040758">
    <property type="entry name" value="PrmC_N"/>
</dbReference>
<dbReference type="InterPro" id="IPR029063">
    <property type="entry name" value="SAM-dependent_MTases_sf"/>
</dbReference>
<feature type="binding site" evidence="5">
    <location>
        <position position="170"/>
    </location>
    <ligand>
        <name>S-adenosyl-L-methionine</name>
        <dbReference type="ChEBI" id="CHEBI:59789"/>
    </ligand>
</feature>
<dbReference type="InterPro" id="IPR004556">
    <property type="entry name" value="HemK-like"/>
</dbReference>
<dbReference type="HAMAP" id="MF_02126">
    <property type="entry name" value="RF_methyltr_PrmC"/>
    <property type="match status" value="1"/>
</dbReference>
<evidence type="ECO:0000256" key="4">
    <source>
        <dbReference type="ARBA" id="ARBA00048391"/>
    </source>
</evidence>
<evidence type="ECO:0000256" key="3">
    <source>
        <dbReference type="ARBA" id="ARBA00022691"/>
    </source>
</evidence>
<dbReference type="PANTHER" id="PTHR18895:SF74">
    <property type="entry name" value="MTRF1L RELEASE FACTOR GLUTAMINE METHYLTRANSFERASE"/>
    <property type="match status" value="1"/>
</dbReference>
<evidence type="ECO:0000313" key="10">
    <source>
        <dbReference type="Proteomes" id="UP000255207"/>
    </source>
</evidence>
<dbReference type="OrthoDB" id="9800643at2"/>
<accession>A0A370KYS9</accession>
<evidence type="ECO:0000259" key="7">
    <source>
        <dbReference type="Pfam" id="PF05175"/>
    </source>
</evidence>
<dbReference type="CDD" id="cd02440">
    <property type="entry name" value="AdoMet_MTases"/>
    <property type="match status" value="1"/>
</dbReference>
<evidence type="ECO:0000259" key="8">
    <source>
        <dbReference type="Pfam" id="PF17827"/>
    </source>
</evidence>
<dbReference type="NCBIfam" id="TIGR00536">
    <property type="entry name" value="hemK_fam"/>
    <property type="match status" value="1"/>
</dbReference>
<feature type="binding site" evidence="5">
    <location>
        <begin position="213"/>
        <end position="216"/>
    </location>
    <ligand>
        <name>substrate</name>
    </ligand>
</feature>
<feature type="domain" description="Release factor glutamine methyltransferase N-terminal" evidence="8">
    <location>
        <begin position="32"/>
        <end position="100"/>
    </location>
</feature>
<dbReference type="GO" id="GO:0003676">
    <property type="term" value="F:nucleic acid binding"/>
    <property type="evidence" value="ECO:0007669"/>
    <property type="project" value="InterPro"/>
</dbReference>
<keyword evidence="1 5" id="KW-0489">Methyltransferase</keyword>
<evidence type="ECO:0000313" key="9">
    <source>
        <dbReference type="EMBL" id="RDJ20159.1"/>
    </source>
</evidence>
<comment type="caution">
    <text evidence="9">The sequence shown here is derived from an EMBL/GenBank/DDBJ whole genome shotgun (WGS) entry which is preliminary data.</text>
</comment>
<reference evidence="10" key="1">
    <citation type="submission" date="2018-07" db="EMBL/GenBank/DDBJ databases">
        <authorList>
            <person name="Safronova V.I."/>
            <person name="Chirak E.R."/>
            <person name="Sazanova A.L."/>
        </authorList>
    </citation>
    <scope>NUCLEOTIDE SEQUENCE [LARGE SCALE GENOMIC DNA]</scope>
    <source>
        <strain evidence="10">RCAM04685</strain>
    </source>
</reference>
<dbReference type="PANTHER" id="PTHR18895">
    <property type="entry name" value="HEMK METHYLTRANSFERASE"/>
    <property type="match status" value="1"/>
</dbReference>
<evidence type="ECO:0000256" key="6">
    <source>
        <dbReference type="SAM" id="MobiDB-lite"/>
    </source>
</evidence>
<keyword evidence="3 5" id="KW-0949">S-adenosyl-L-methionine</keyword>
<comment type="similarity">
    <text evidence="5">Belongs to the protein N5-glutamine methyltransferase family. PrmC subfamily.</text>
</comment>
<name>A0A370KYS9_9HYPH</name>
<keyword evidence="2 5" id="KW-0808">Transferase</keyword>
<gene>
    <name evidence="5 9" type="primary">prmC</name>
    <name evidence="9" type="ORF">DWE98_26370</name>
</gene>
<feature type="region of interest" description="Disordered" evidence="6">
    <location>
        <begin position="1"/>
        <end position="28"/>
    </location>
</feature>
<dbReference type="PROSITE" id="PS00092">
    <property type="entry name" value="N6_MTASE"/>
    <property type="match status" value="1"/>
</dbReference>
<keyword evidence="10" id="KW-1185">Reference proteome</keyword>
<dbReference type="AlphaFoldDB" id="A0A370KYS9"/>
<comment type="function">
    <text evidence="5">Methylates the class 1 translation termination release factors RF1/PrfA and RF2/PrfB on the glutamine residue of the universally conserved GGQ motif.</text>
</comment>
<dbReference type="InterPro" id="IPR002052">
    <property type="entry name" value="DNA_methylase_N6_adenine_CS"/>
</dbReference>
<dbReference type="GO" id="GO:0032259">
    <property type="term" value="P:methylation"/>
    <property type="evidence" value="ECO:0007669"/>
    <property type="project" value="UniProtKB-KW"/>
</dbReference>
<dbReference type="SUPFAM" id="SSF53335">
    <property type="entry name" value="S-adenosyl-L-methionine-dependent methyltransferases"/>
    <property type="match status" value="1"/>
</dbReference>
<feature type="binding site" evidence="5">
    <location>
        <position position="213"/>
    </location>
    <ligand>
        <name>S-adenosyl-L-methionine</name>
        <dbReference type="ChEBI" id="CHEBI:59789"/>
    </ligand>
</feature>
<evidence type="ECO:0000256" key="5">
    <source>
        <dbReference type="HAMAP-Rule" id="MF_02126"/>
    </source>
</evidence>
<dbReference type="Pfam" id="PF17827">
    <property type="entry name" value="PrmC_N"/>
    <property type="match status" value="1"/>
</dbReference>
<evidence type="ECO:0000256" key="1">
    <source>
        <dbReference type="ARBA" id="ARBA00022603"/>
    </source>
</evidence>
<dbReference type="EMBL" id="QQTP01000022">
    <property type="protein sequence ID" value="RDJ20159.1"/>
    <property type="molecule type" value="Genomic_DNA"/>
</dbReference>
<comment type="catalytic activity">
    <reaction evidence="4 5">
        <text>L-glutaminyl-[peptide chain release factor] + S-adenosyl-L-methionine = N(5)-methyl-L-glutaminyl-[peptide chain release factor] + S-adenosyl-L-homocysteine + H(+)</text>
        <dbReference type="Rhea" id="RHEA:42896"/>
        <dbReference type="Rhea" id="RHEA-COMP:10271"/>
        <dbReference type="Rhea" id="RHEA-COMP:10272"/>
        <dbReference type="ChEBI" id="CHEBI:15378"/>
        <dbReference type="ChEBI" id="CHEBI:30011"/>
        <dbReference type="ChEBI" id="CHEBI:57856"/>
        <dbReference type="ChEBI" id="CHEBI:59789"/>
        <dbReference type="ChEBI" id="CHEBI:61891"/>
        <dbReference type="EC" id="2.1.1.297"/>
    </reaction>
</comment>
<feature type="binding site" evidence="5">
    <location>
        <begin position="147"/>
        <end position="151"/>
    </location>
    <ligand>
        <name>S-adenosyl-L-methionine</name>
        <dbReference type="ChEBI" id="CHEBI:59789"/>
    </ligand>
</feature>
<protein>
    <recommendedName>
        <fullName evidence="5">Release factor glutamine methyltransferase</fullName>
        <shortName evidence="5">RF MTase</shortName>
        <ecNumber evidence="5">2.1.1.297</ecNumber>
    </recommendedName>
    <alternativeName>
        <fullName evidence="5">N5-glutamine methyltransferase PrmC</fullName>
    </alternativeName>
    <alternativeName>
        <fullName evidence="5">Protein-(glutamine-N5) MTase PrmC</fullName>
    </alternativeName>
    <alternativeName>
        <fullName evidence="5">Protein-glutamine N-methyltransferase PrmC</fullName>
    </alternativeName>
</protein>
<dbReference type="Proteomes" id="UP000255207">
    <property type="component" value="Unassembled WGS sequence"/>
</dbReference>
<evidence type="ECO:0000256" key="2">
    <source>
        <dbReference type="ARBA" id="ARBA00022679"/>
    </source>
</evidence>
<dbReference type="InterPro" id="IPR050320">
    <property type="entry name" value="N5-glutamine_MTase"/>
</dbReference>
<dbReference type="Gene3D" id="3.40.50.150">
    <property type="entry name" value="Vaccinia Virus protein VP39"/>
    <property type="match status" value="1"/>
</dbReference>